<evidence type="ECO:0000256" key="7">
    <source>
        <dbReference type="ARBA" id="ARBA00023125"/>
    </source>
</evidence>
<dbReference type="PANTHER" id="PTHR48111">
    <property type="entry name" value="REGULATOR OF RPOS"/>
    <property type="match status" value="1"/>
</dbReference>
<comment type="subcellular location">
    <subcellularLocation>
        <location evidence="1">Cytoplasm</location>
    </subcellularLocation>
</comment>
<feature type="domain" description="OmpR/PhoB-type" evidence="13">
    <location>
        <begin position="132"/>
        <end position="231"/>
    </location>
</feature>
<name>A0A7I8D033_9FIRM</name>
<gene>
    <name evidence="14" type="primary">kdpE</name>
    <name evidence="14" type="ORF">C12CBH8_07050</name>
</gene>
<evidence type="ECO:0000256" key="11">
    <source>
        <dbReference type="PROSITE-ProRule" id="PRU01091"/>
    </source>
</evidence>
<proteinExistence type="predicted"/>
<evidence type="ECO:0000256" key="1">
    <source>
        <dbReference type="ARBA" id="ARBA00004496"/>
    </source>
</evidence>
<dbReference type="Proteomes" id="UP000593890">
    <property type="component" value="Chromosome"/>
</dbReference>
<evidence type="ECO:0000313" key="14">
    <source>
        <dbReference type="EMBL" id="BCI60066.1"/>
    </source>
</evidence>
<keyword evidence="7 11" id="KW-0238">DNA-binding</keyword>
<feature type="domain" description="Response regulatory" evidence="12">
    <location>
        <begin position="5"/>
        <end position="118"/>
    </location>
</feature>
<reference evidence="15" key="1">
    <citation type="submission" date="2020-07" db="EMBL/GenBank/DDBJ databases">
        <title>Complete genome sequencing of Clostridia bacterium strain 12CBH8.</title>
        <authorList>
            <person name="Sakamoto M."/>
            <person name="Murakami T."/>
            <person name="Mori H."/>
        </authorList>
    </citation>
    <scope>NUCLEOTIDE SEQUENCE [LARGE SCALE GENOMIC DNA]</scope>
    <source>
        <strain evidence="15">12CBH8</strain>
    </source>
</reference>
<evidence type="ECO:0000313" key="15">
    <source>
        <dbReference type="Proteomes" id="UP000593890"/>
    </source>
</evidence>
<dbReference type="SMART" id="SM00448">
    <property type="entry name" value="REC"/>
    <property type="match status" value="1"/>
</dbReference>
<keyword evidence="15" id="KW-1185">Reference proteome</keyword>
<keyword evidence="3" id="KW-0963">Cytoplasm</keyword>
<dbReference type="GO" id="GO:0042802">
    <property type="term" value="F:identical protein binding"/>
    <property type="evidence" value="ECO:0007669"/>
    <property type="project" value="UniProtKB-ARBA"/>
</dbReference>
<dbReference type="InterPro" id="IPR011006">
    <property type="entry name" value="CheY-like_superfamily"/>
</dbReference>
<dbReference type="Pfam" id="PF00486">
    <property type="entry name" value="Trans_reg_C"/>
    <property type="match status" value="1"/>
</dbReference>
<keyword evidence="8" id="KW-0804">Transcription</keyword>
<evidence type="ECO:0000256" key="5">
    <source>
        <dbReference type="ARBA" id="ARBA00023012"/>
    </source>
</evidence>
<evidence type="ECO:0000256" key="8">
    <source>
        <dbReference type="ARBA" id="ARBA00023163"/>
    </source>
</evidence>
<dbReference type="PROSITE" id="PS50110">
    <property type="entry name" value="RESPONSE_REGULATORY"/>
    <property type="match status" value="1"/>
</dbReference>
<dbReference type="Pfam" id="PF00072">
    <property type="entry name" value="Response_reg"/>
    <property type="match status" value="1"/>
</dbReference>
<protein>
    <recommendedName>
        <fullName evidence="2">Stage 0 sporulation protein A homolog</fullName>
    </recommendedName>
</protein>
<dbReference type="PANTHER" id="PTHR48111:SF50">
    <property type="entry name" value="KDP OPERON TRANSCRIPTIONAL REGULATORY PROTEIN KDPE"/>
    <property type="match status" value="1"/>
</dbReference>
<dbReference type="SUPFAM" id="SSF52172">
    <property type="entry name" value="CheY-like"/>
    <property type="match status" value="1"/>
</dbReference>
<dbReference type="Gene3D" id="3.40.50.2300">
    <property type="match status" value="1"/>
</dbReference>
<evidence type="ECO:0000256" key="10">
    <source>
        <dbReference type="PROSITE-ProRule" id="PRU00169"/>
    </source>
</evidence>
<dbReference type="InterPro" id="IPR036388">
    <property type="entry name" value="WH-like_DNA-bd_sf"/>
</dbReference>
<keyword evidence="6" id="KW-0805">Transcription regulation</keyword>
<dbReference type="PROSITE" id="PS51755">
    <property type="entry name" value="OMPR_PHOB"/>
    <property type="match status" value="1"/>
</dbReference>
<dbReference type="Gene3D" id="1.10.10.10">
    <property type="entry name" value="Winged helix-like DNA-binding domain superfamily/Winged helix DNA-binding domain"/>
    <property type="match status" value="1"/>
</dbReference>
<dbReference type="GO" id="GO:0045893">
    <property type="term" value="P:positive regulation of DNA-templated transcription"/>
    <property type="evidence" value="ECO:0007669"/>
    <property type="project" value="UniProtKB-ARBA"/>
</dbReference>
<dbReference type="InterPro" id="IPR001789">
    <property type="entry name" value="Sig_transdc_resp-reg_receiver"/>
</dbReference>
<dbReference type="GO" id="GO:0000156">
    <property type="term" value="F:phosphorelay response regulator activity"/>
    <property type="evidence" value="ECO:0007669"/>
    <property type="project" value="TreeGrafter"/>
</dbReference>
<evidence type="ECO:0000256" key="6">
    <source>
        <dbReference type="ARBA" id="ARBA00023015"/>
    </source>
</evidence>
<dbReference type="GO" id="GO:0032993">
    <property type="term" value="C:protein-DNA complex"/>
    <property type="evidence" value="ECO:0007669"/>
    <property type="project" value="TreeGrafter"/>
</dbReference>
<dbReference type="Gene3D" id="6.10.250.690">
    <property type="match status" value="1"/>
</dbReference>
<evidence type="ECO:0000256" key="2">
    <source>
        <dbReference type="ARBA" id="ARBA00018672"/>
    </source>
</evidence>
<dbReference type="FunFam" id="3.40.50.2300:FF:000021">
    <property type="entry name" value="Two-component system response regulator KdpE"/>
    <property type="match status" value="1"/>
</dbReference>
<evidence type="ECO:0000256" key="3">
    <source>
        <dbReference type="ARBA" id="ARBA00022490"/>
    </source>
</evidence>
<dbReference type="AlphaFoldDB" id="A0A7I8D033"/>
<dbReference type="GO" id="GO:0000987">
    <property type="term" value="F:cis-regulatory region sequence-specific DNA binding"/>
    <property type="evidence" value="ECO:0007669"/>
    <property type="project" value="UniProtKB-ARBA"/>
</dbReference>
<organism evidence="14 15">
    <name type="scientific">Solibaculum mannosilyticum</name>
    <dbReference type="NCBI Taxonomy" id="2780922"/>
    <lineage>
        <taxon>Bacteria</taxon>
        <taxon>Bacillati</taxon>
        <taxon>Bacillota</taxon>
        <taxon>Clostridia</taxon>
        <taxon>Eubacteriales</taxon>
        <taxon>Oscillospiraceae</taxon>
        <taxon>Solibaculum</taxon>
    </lineage>
</organism>
<keyword evidence="4 10" id="KW-0597">Phosphoprotein</keyword>
<dbReference type="EMBL" id="AP023321">
    <property type="protein sequence ID" value="BCI60066.1"/>
    <property type="molecule type" value="Genomic_DNA"/>
</dbReference>
<dbReference type="SMART" id="SM00862">
    <property type="entry name" value="Trans_reg_C"/>
    <property type="match status" value="1"/>
</dbReference>
<evidence type="ECO:0000259" key="12">
    <source>
        <dbReference type="PROSITE" id="PS50110"/>
    </source>
</evidence>
<dbReference type="RefSeq" id="WP_090266661.1">
    <property type="nucleotide sequence ID" value="NZ_AP023321.1"/>
</dbReference>
<sequence>MYKSRILVVEDDPAISNLIRTTLETQEYQYHTAQNGAGALMEVISYKPDVMILDLGLPDMDGVDIIKRVRGFSSIPIIVVSARTEDQDKVDALDAGADDYLTKPFSIEEFLARIRAALRRSQAEKGTVGEESSVYTNGDLKIDYAARCVYVKDVEIHLTPIEYRLLCLLAHNTGKVLTHNLILKEVWGDTLASDVPSLRVFMATLRKKIEKNPSSPQYIQTHIGVGYRMIRQ</sequence>
<keyword evidence="5" id="KW-0902">Two-component regulatory system</keyword>
<evidence type="ECO:0000259" key="13">
    <source>
        <dbReference type="PROSITE" id="PS51755"/>
    </source>
</evidence>
<feature type="modified residue" description="4-aspartylphosphate" evidence="10">
    <location>
        <position position="54"/>
    </location>
</feature>
<dbReference type="GO" id="GO:0005829">
    <property type="term" value="C:cytosol"/>
    <property type="evidence" value="ECO:0007669"/>
    <property type="project" value="TreeGrafter"/>
</dbReference>
<accession>A0A7I8D033</accession>
<dbReference type="KEGG" id="sman:C12CBH8_07050"/>
<evidence type="ECO:0000256" key="9">
    <source>
        <dbReference type="ARBA" id="ARBA00024867"/>
    </source>
</evidence>
<evidence type="ECO:0000256" key="4">
    <source>
        <dbReference type="ARBA" id="ARBA00022553"/>
    </source>
</evidence>
<dbReference type="CDD" id="cd00383">
    <property type="entry name" value="trans_reg_C"/>
    <property type="match status" value="1"/>
</dbReference>
<dbReference type="CDD" id="cd17620">
    <property type="entry name" value="REC_OmpR_KdpE-like"/>
    <property type="match status" value="1"/>
</dbReference>
<dbReference type="InterPro" id="IPR039420">
    <property type="entry name" value="WalR-like"/>
</dbReference>
<dbReference type="InterPro" id="IPR001867">
    <property type="entry name" value="OmpR/PhoB-type_DNA-bd"/>
</dbReference>
<comment type="function">
    <text evidence="9">May play the central regulatory role in sporulation. It may be an element of the effector pathway responsible for the activation of sporulation genes in response to nutritional stress. Spo0A may act in concert with spo0H (a sigma factor) to control the expression of some genes that are critical to the sporulation process.</text>
</comment>
<feature type="DNA-binding region" description="OmpR/PhoB-type" evidence="11">
    <location>
        <begin position="132"/>
        <end position="231"/>
    </location>
</feature>